<reference evidence="8" key="1">
    <citation type="submission" date="2020-10" db="EMBL/GenBank/DDBJ databases">
        <authorList>
            <person name="Gilroy R."/>
        </authorList>
    </citation>
    <scope>NUCLEOTIDE SEQUENCE</scope>
    <source>
        <strain evidence="8">C6-149</strain>
    </source>
</reference>
<evidence type="ECO:0000256" key="1">
    <source>
        <dbReference type="ARBA" id="ARBA00004370"/>
    </source>
</evidence>
<comment type="function">
    <text evidence="7">F(1)F(0) ATP synthase produces ATP from ADP in the presence of a proton or sodium gradient. F-type ATPases consist of two structural domains, F(1) containing the extramembraneous catalytic core and F(0) containing the membrane proton channel, linked together by a central stalk and a peripheral stalk. During catalysis, ATP synthesis in the catalytic domain of F(1) is coupled via a rotary mechanism of the central stalk subunits to proton translocation.</text>
</comment>
<dbReference type="GO" id="GO:0045259">
    <property type="term" value="C:proton-transporting ATP synthase complex"/>
    <property type="evidence" value="ECO:0007669"/>
    <property type="project" value="UniProtKB-KW"/>
</dbReference>
<dbReference type="EMBL" id="JADIMP010000053">
    <property type="protein sequence ID" value="MBO8441434.1"/>
    <property type="molecule type" value="Genomic_DNA"/>
</dbReference>
<evidence type="ECO:0000256" key="7">
    <source>
        <dbReference type="HAMAP-Rule" id="MF_01416"/>
    </source>
</evidence>
<dbReference type="PRINTS" id="PR00125">
    <property type="entry name" value="ATPASEDELTA"/>
</dbReference>
<dbReference type="InterPro" id="IPR026015">
    <property type="entry name" value="ATP_synth_OSCP/delta_N_sf"/>
</dbReference>
<evidence type="ECO:0000313" key="8">
    <source>
        <dbReference type="EMBL" id="MBO8441434.1"/>
    </source>
</evidence>
<comment type="function">
    <text evidence="7">This protein is part of the stalk that links CF(0) to CF(1). It either transmits conformational changes from CF(0) to CF(1) or is implicated in proton conduction.</text>
</comment>
<keyword evidence="4 7" id="KW-0406">Ion transport</keyword>
<organism evidence="8 9">
    <name type="scientific">Candidatus Gallilactobacillus intestinavium</name>
    <dbReference type="NCBI Taxonomy" id="2840838"/>
    <lineage>
        <taxon>Bacteria</taxon>
        <taxon>Bacillati</taxon>
        <taxon>Bacillota</taxon>
        <taxon>Bacilli</taxon>
        <taxon>Lactobacillales</taxon>
        <taxon>Lactobacillaceae</taxon>
        <taxon>Lactobacillaceae incertae sedis</taxon>
        <taxon>Candidatus Gallilactobacillus</taxon>
    </lineage>
</organism>
<evidence type="ECO:0000313" key="9">
    <source>
        <dbReference type="Proteomes" id="UP000823614"/>
    </source>
</evidence>
<sequence length="180" mass="20697">MTKLNKNQVVRRYGKALFEVSCDQDNLVDIYNELLEIEKIFIENTTLSTCLSSKLLTNDQKKQLIKPLLDNASELINRFLNLLLEYSRIEYLKDIIDFFKDEYNKKSGIVNAKVTTVVDLDDNQIDKIKKILSKKLSVKKINLEQKCDPDIIGGVVIKANDMLIDGSIKTKLNMIKKILD</sequence>
<gene>
    <name evidence="7" type="primary">atpH</name>
    <name evidence="8" type="ORF">IAA89_03185</name>
</gene>
<keyword evidence="3 7" id="KW-0375">Hydrogen ion transport</keyword>
<keyword evidence="2 7" id="KW-0813">Transport</keyword>
<comment type="caution">
    <text evidence="8">The sequence shown here is derived from an EMBL/GenBank/DDBJ whole genome shotgun (WGS) entry which is preliminary data.</text>
</comment>
<dbReference type="HAMAP" id="MF_01416">
    <property type="entry name" value="ATP_synth_delta_bact"/>
    <property type="match status" value="1"/>
</dbReference>
<comment type="similarity">
    <text evidence="7">Belongs to the ATPase delta chain family.</text>
</comment>
<evidence type="ECO:0000256" key="3">
    <source>
        <dbReference type="ARBA" id="ARBA00022781"/>
    </source>
</evidence>
<keyword evidence="7" id="KW-0139">CF(1)</keyword>
<accession>A0A9D9H8B5</accession>
<keyword evidence="7" id="KW-1003">Cell membrane</keyword>
<dbReference type="Gene3D" id="1.10.520.20">
    <property type="entry name" value="N-terminal domain of the delta subunit of the F1F0-ATP synthase"/>
    <property type="match status" value="1"/>
</dbReference>
<evidence type="ECO:0000256" key="5">
    <source>
        <dbReference type="ARBA" id="ARBA00023136"/>
    </source>
</evidence>
<dbReference type="NCBIfam" id="NF004401">
    <property type="entry name" value="PRK05758.2-1"/>
    <property type="match status" value="1"/>
</dbReference>
<keyword evidence="6 7" id="KW-0066">ATP synthesis</keyword>
<dbReference type="Pfam" id="PF00213">
    <property type="entry name" value="OSCP"/>
    <property type="match status" value="1"/>
</dbReference>
<dbReference type="SUPFAM" id="SSF47928">
    <property type="entry name" value="N-terminal domain of the delta subunit of the F1F0-ATP synthase"/>
    <property type="match status" value="1"/>
</dbReference>
<keyword evidence="5 7" id="KW-0472">Membrane</keyword>
<reference evidence="8" key="2">
    <citation type="journal article" date="2021" name="PeerJ">
        <title>Extensive microbial diversity within the chicken gut microbiome revealed by metagenomics and culture.</title>
        <authorList>
            <person name="Gilroy R."/>
            <person name="Ravi A."/>
            <person name="Getino M."/>
            <person name="Pursley I."/>
            <person name="Horton D.L."/>
            <person name="Alikhan N.F."/>
            <person name="Baker D."/>
            <person name="Gharbi K."/>
            <person name="Hall N."/>
            <person name="Watson M."/>
            <person name="Adriaenssens E.M."/>
            <person name="Foster-Nyarko E."/>
            <person name="Jarju S."/>
            <person name="Secka A."/>
            <person name="Antonio M."/>
            <person name="Oren A."/>
            <person name="Chaudhuri R.R."/>
            <person name="La Ragione R."/>
            <person name="Hildebrand F."/>
            <person name="Pallen M.J."/>
        </authorList>
    </citation>
    <scope>NUCLEOTIDE SEQUENCE</scope>
    <source>
        <strain evidence="8">C6-149</strain>
    </source>
</reference>
<dbReference type="AlphaFoldDB" id="A0A9D9H8B5"/>
<dbReference type="GO" id="GO:0005886">
    <property type="term" value="C:plasma membrane"/>
    <property type="evidence" value="ECO:0007669"/>
    <property type="project" value="UniProtKB-SubCell"/>
</dbReference>
<dbReference type="NCBIfam" id="TIGR01145">
    <property type="entry name" value="ATP_synt_delta"/>
    <property type="match status" value="1"/>
</dbReference>
<evidence type="ECO:0000256" key="4">
    <source>
        <dbReference type="ARBA" id="ARBA00023065"/>
    </source>
</evidence>
<evidence type="ECO:0000256" key="2">
    <source>
        <dbReference type="ARBA" id="ARBA00022448"/>
    </source>
</evidence>
<evidence type="ECO:0000256" key="6">
    <source>
        <dbReference type="ARBA" id="ARBA00023310"/>
    </source>
</evidence>
<protein>
    <recommendedName>
        <fullName evidence="7">ATP synthase subunit delta</fullName>
    </recommendedName>
    <alternativeName>
        <fullName evidence="7">ATP synthase F(1) sector subunit delta</fullName>
    </alternativeName>
    <alternativeName>
        <fullName evidence="7">F-type ATPase subunit delta</fullName>
        <shortName evidence="7">F-ATPase subunit delta</shortName>
    </alternativeName>
</protein>
<comment type="subcellular location">
    <subcellularLocation>
        <location evidence="7">Cell membrane</location>
        <topology evidence="7">Peripheral membrane protein</topology>
    </subcellularLocation>
    <subcellularLocation>
        <location evidence="1">Membrane</location>
    </subcellularLocation>
</comment>
<name>A0A9D9H8B5_9LACO</name>
<dbReference type="GO" id="GO:0046933">
    <property type="term" value="F:proton-transporting ATP synthase activity, rotational mechanism"/>
    <property type="evidence" value="ECO:0007669"/>
    <property type="project" value="UniProtKB-UniRule"/>
</dbReference>
<proteinExistence type="inferred from homology"/>
<dbReference type="Proteomes" id="UP000823614">
    <property type="component" value="Unassembled WGS sequence"/>
</dbReference>
<dbReference type="InterPro" id="IPR000711">
    <property type="entry name" value="ATPase_OSCP/dsu"/>
</dbReference>
<dbReference type="PANTHER" id="PTHR11910">
    <property type="entry name" value="ATP SYNTHASE DELTA CHAIN"/>
    <property type="match status" value="1"/>
</dbReference>